<dbReference type="Proteomes" id="UP001499843">
    <property type="component" value="Unassembled WGS sequence"/>
</dbReference>
<keyword evidence="1" id="KW-1133">Transmembrane helix</keyword>
<evidence type="ECO:0000313" key="3">
    <source>
        <dbReference type="Proteomes" id="UP001499843"/>
    </source>
</evidence>
<gene>
    <name evidence="2" type="ORF">GCM10009850_049410</name>
</gene>
<keyword evidence="1" id="KW-0472">Membrane</keyword>
<proteinExistence type="predicted"/>
<evidence type="ECO:0000256" key="1">
    <source>
        <dbReference type="SAM" id="Phobius"/>
    </source>
</evidence>
<dbReference type="RefSeq" id="WP_344478819.1">
    <property type="nucleotide sequence ID" value="NZ_BAAAQX010000012.1"/>
</dbReference>
<reference evidence="2 3" key="1">
    <citation type="journal article" date="2019" name="Int. J. Syst. Evol. Microbiol.">
        <title>The Global Catalogue of Microorganisms (GCM) 10K type strain sequencing project: providing services to taxonomists for standard genome sequencing and annotation.</title>
        <authorList>
            <consortium name="The Broad Institute Genomics Platform"/>
            <consortium name="The Broad Institute Genome Sequencing Center for Infectious Disease"/>
            <person name="Wu L."/>
            <person name="Ma J."/>
        </authorList>
    </citation>
    <scope>NUCLEOTIDE SEQUENCE [LARGE SCALE GENOMIC DNA]</scope>
    <source>
        <strain evidence="2 3">JCM 16114</strain>
    </source>
</reference>
<name>A0ABN3CJ70_9ACTN</name>
<evidence type="ECO:0000313" key="2">
    <source>
        <dbReference type="EMBL" id="GAA2209483.1"/>
    </source>
</evidence>
<protein>
    <submittedName>
        <fullName evidence="2">Uncharacterized protein</fullName>
    </submittedName>
</protein>
<keyword evidence="3" id="KW-1185">Reference proteome</keyword>
<organism evidence="2 3">
    <name type="scientific">Nonomuraea monospora</name>
    <dbReference type="NCBI Taxonomy" id="568818"/>
    <lineage>
        <taxon>Bacteria</taxon>
        <taxon>Bacillati</taxon>
        <taxon>Actinomycetota</taxon>
        <taxon>Actinomycetes</taxon>
        <taxon>Streptosporangiales</taxon>
        <taxon>Streptosporangiaceae</taxon>
        <taxon>Nonomuraea</taxon>
    </lineage>
</organism>
<accession>A0ABN3CJ70</accession>
<keyword evidence="1" id="KW-0812">Transmembrane</keyword>
<dbReference type="EMBL" id="BAAAQX010000012">
    <property type="protein sequence ID" value="GAA2209483.1"/>
    <property type="molecule type" value="Genomic_DNA"/>
</dbReference>
<feature type="transmembrane region" description="Helical" evidence="1">
    <location>
        <begin position="6"/>
        <end position="29"/>
    </location>
</feature>
<comment type="caution">
    <text evidence="2">The sequence shown here is derived from an EMBL/GenBank/DDBJ whole genome shotgun (WGS) entry which is preliminary data.</text>
</comment>
<sequence length="124" mass="12951">MDALTAAGLGAVGGAVIEILYVWSSLTAWQQARRKARSQRKGGKLPRLDEYLDPVADSLVAATRLALGAAACLLFKDQITGTMAAIAVGASAPALLRQVGTLRSLRSLRQVPDAPAEQAREAAP</sequence>